<name>A0AAE1JK84_9FABA</name>
<dbReference type="Pfam" id="PF00612">
    <property type="entry name" value="IQ"/>
    <property type="match status" value="1"/>
</dbReference>
<feature type="compositionally biased region" description="Basic and acidic residues" evidence="3">
    <location>
        <begin position="290"/>
        <end position="304"/>
    </location>
</feature>
<feature type="region of interest" description="Disordered" evidence="3">
    <location>
        <begin position="193"/>
        <end position="276"/>
    </location>
</feature>
<dbReference type="PROSITE" id="PS50096">
    <property type="entry name" value="IQ"/>
    <property type="match status" value="1"/>
</dbReference>
<evidence type="ECO:0000256" key="3">
    <source>
        <dbReference type="SAM" id="MobiDB-lite"/>
    </source>
</evidence>
<dbReference type="SMART" id="SM00015">
    <property type="entry name" value="IQ"/>
    <property type="match status" value="1"/>
</dbReference>
<evidence type="ECO:0000313" key="5">
    <source>
        <dbReference type="Proteomes" id="UP001293593"/>
    </source>
</evidence>
<dbReference type="InterPro" id="IPR000048">
    <property type="entry name" value="IQ_motif_EF-hand-BS"/>
</dbReference>
<feature type="region of interest" description="Disordered" evidence="3">
    <location>
        <begin position="25"/>
        <end position="66"/>
    </location>
</feature>
<dbReference type="PANTHER" id="PTHR32295:SF216">
    <property type="entry name" value="PROTEIN IQ-DOMAIN 3"/>
    <property type="match status" value="1"/>
</dbReference>
<evidence type="ECO:0000313" key="4">
    <source>
        <dbReference type="EMBL" id="KAK4252980.1"/>
    </source>
</evidence>
<feature type="compositionally biased region" description="Basic and acidic residues" evidence="3">
    <location>
        <begin position="220"/>
        <end position="249"/>
    </location>
</feature>
<comment type="caution">
    <text evidence="4">The sequence shown here is derived from an EMBL/GenBank/DDBJ whole genome shotgun (WGS) entry which is preliminary data.</text>
</comment>
<reference evidence="4" key="1">
    <citation type="submission" date="2023-10" db="EMBL/GenBank/DDBJ databases">
        <title>Chromosome-level genome of the transformable northern wattle, Acacia crassicarpa.</title>
        <authorList>
            <person name="Massaro I."/>
            <person name="Sinha N.R."/>
            <person name="Poethig S."/>
            <person name="Leichty A.R."/>
        </authorList>
    </citation>
    <scope>NUCLEOTIDE SEQUENCE</scope>
    <source>
        <strain evidence="4">Acra3RX</strain>
        <tissue evidence="4">Leaf</tissue>
    </source>
</reference>
<proteinExistence type="inferred from homology"/>
<feature type="compositionally biased region" description="Polar residues" evidence="3">
    <location>
        <begin position="250"/>
        <end position="272"/>
    </location>
</feature>
<comment type="similarity">
    <text evidence="2">Belongs to the IQD family.</text>
</comment>
<protein>
    <submittedName>
        <fullName evidence="4">Uncharacterized protein</fullName>
    </submittedName>
</protein>
<keyword evidence="1" id="KW-0112">Calmodulin-binding</keyword>
<feature type="compositionally biased region" description="Polar residues" evidence="3">
    <location>
        <begin position="352"/>
        <end position="365"/>
    </location>
</feature>
<keyword evidence="5" id="KW-1185">Reference proteome</keyword>
<dbReference type="Proteomes" id="UP001293593">
    <property type="component" value="Unassembled WGS sequence"/>
</dbReference>
<dbReference type="PANTHER" id="PTHR32295">
    <property type="entry name" value="IQ-DOMAIN 5-RELATED"/>
    <property type="match status" value="1"/>
</dbReference>
<evidence type="ECO:0000256" key="1">
    <source>
        <dbReference type="ARBA" id="ARBA00022860"/>
    </source>
</evidence>
<organism evidence="4 5">
    <name type="scientific">Acacia crassicarpa</name>
    <name type="common">northern wattle</name>
    <dbReference type="NCBI Taxonomy" id="499986"/>
    <lineage>
        <taxon>Eukaryota</taxon>
        <taxon>Viridiplantae</taxon>
        <taxon>Streptophyta</taxon>
        <taxon>Embryophyta</taxon>
        <taxon>Tracheophyta</taxon>
        <taxon>Spermatophyta</taxon>
        <taxon>Magnoliopsida</taxon>
        <taxon>eudicotyledons</taxon>
        <taxon>Gunneridae</taxon>
        <taxon>Pentapetalae</taxon>
        <taxon>rosids</taxon>
        <taxon>fabids</taxon>
        <taxon>Fabales</taxon>
        <taxon>Fabaceae</taxon>
        <taxon>Caesalpinioideae</taxon>
        <taxon>mimosoid clade</taxon>
        <taxon>Acacieae</taxon>
        <taxon>Acacia</taxon>
    </lineage>
</organism>
<dbReference type="GO" id="GO:0005516">
    <property type="term" value="F:calmodulin binding"/>
    <property type="evidence" value="ECO:0007669"/>
    <property type="project" value="UniProtKB-KW"/>
</dbReference>
<dbReference type="EMBL" id="JAWXYG010000018">
    <property type="protein sequence ID" value="KAK4252980.1"/>
    <property type="molecule type" value="Genomic_DNA"/>
</dbReference>
<feature type="region of interest" description="Disordered" evidence="3">
    <location>
        <begin position="288"/>
        <end position="374"/>
    </location>
</feature>
<gene>
    <name evidence="4" type="ORF">QN277_010824</name>
</gene>
<sequence>MSRKWGWFSAVKKAIVVFADHKKDQKNNKLKTTWPAEPADLEPARSSEEKPTFDVAPPSPPPYIGTDQEEINEQIIKQAAYSTDDDDDATSAVAAADAVTADDAQAPEEVVQPASPPHYLEKTWEEIAAIKIQTAFRGFLARRALHSLRRLMRLKTSIQGHCVKQQAAESLRCMRTIAKVQSQIRERRIRMSEENQSLQRQLQGKHEKELNKPQTTGGEDWDHSTKSKKEIEARVLDRKEAAMRREKARTYSSIHQQTWRKQQASKSGNRRTMNPDWSWRWGERWMGSRPWDERSGGSEGDGCRAQKPSRPPTPTQQQRRHSISGLSVRDDEDSSGSSGKAKYSVAAPKLSALSTDTNTCPSASASKRHSCPPHILAFFQPPLPSHS</sequence>
<feature type="compositionally biased region" description="Basic and acidic residues" evidence="3">
    <location>
        <begin position="42"/>
        <end position="52"/>
    </location>
</feature>
<accession>A0AAE1JK84</accession>
<dbReference type="AlphaFoldDB" id="A0AAE1JK84"/>
<evidence type="ECO:0000256" key="2">
    <source>
        <dbReference type="ARBA" id="ARBA00024341"/>
    </source>
</evidence>